<proteinExistence type="predicted"/>
<evidence type="ECO:0000313" key="1">
    <source>
        <dbReference type="EMBL" id="EON78842.1"/>
    </source>
</evidence>
<comment type="caution">
    <text evidence="1">The sequence shown here is derived from an EMBL/GenBank/DDBJ whole genome shotgun (WGS) entry which is preliminary data.</text>
</comment>
<evidence type="ECO:0000313" key="2">
    <source>
        <dbReference type="Proteomes" id="UP000013909"/>
    </source>
</evidence>
<name>R7ZXP6_9BACT</name>
<reference evidence="1 2" key="1">
    <citation type="submission" date="2013-02" db="EMBL/GenBank/DDBJ databases">
        <title>A novel strain isolated from Lonar lake, Maharashtra, India.</title>
        <authorList>
            <person name="Singh A."/>
        </authorList>
    </citation>
    <scope>NUCLEOTIDE SEQUENCE [LARGE SCALE GENOMIC DNA]</scope>
    <source>
        <strain evidence="1 2">AK24</strain>
    </source>
</reference>
<organism evidence="1 2">
    <name type="scientific">Lunatimonas lonarensis</name>
    <dbReference type="NCBI Taxonomy" id="1232681"/>
    <lineage>
        <taxon>Bacteria</taxon>
        <taxon>Pseudomonadati</taxon>
        <taxon>Bacteroidota</taxon>
        <taxon>Cytophagia</taxon>
        <taxon>Cytophagales</taxon>
        <taxon>Cyclobacteriaceae</taxon>
    </lineage>
</organism>
<dbReference type="AlphaFoldDB" id="R7ZXP6"/>
<accession>R7ZXP6</accession>
<keyword evidence="2" id="KW-1185">Reference proteome</keyword>
<dbReference type="Proteomes" id="UP000013909">
    <property type="component" value="Unassembled WGS sequence"/>
</dbReference>
<sequence>MTGEALFLSRFEPLTPTKGGVKLIENPLMLTPKLEKTDQLPGKVIPLTLR</sequence>
<dbReference type="EMBL" id="AQHR01000022">
    <property type="protein sequence ID" value="EON78842.1"/>
    <property type="molecule type" value="Genomic_DNA"/>
</dbReference>
<gene>
    <name evidence="1" type="ORF">ADIS_0739</name>
</gene>
<protein>
    <submittedName>
        <fullName evidence="1">Uncharacterized protein</fullName>
    </submittedName>
</protein>